<dbReference type="Proteomes" id="UP001054252">
    <property type="component" value="Unassembled WGS sequence"/>
</dbReference>
<name>A0AAV5JB07_9ROSI</name>
<proteinExistence type="predicted"/>
<accession>A0AAV5JB07</accession>
<dbReference type="EMBL" id="BPVZ01000035">
    <property type="protein sequence ID" value="GKV11799.1"/>
    <property type="molecule type" value="Genomic_DNA"/>
</dbReference>
<evidence type="ECO:0000313" key="2">
    <source>
        <dbReference type="EMBL" id="GKV11799.1"/>
    </source>
</evidence>
<keyword evidence="3" id="KW-1185">Reference proteome</keyword>
<protein>
    <submittedName>
        <fullName evidence="2">Uncharacterized protein</fullName>
    </submittedName>
</protein>
<dbReference type="AlphaFoldDB" id="A0AAV5JB07"/>
<dbReference type="PANTHER" id="PTHR48205">
    <property type="entry name" value="OS01G0742766 PROTEIN"/>
    <property type="match status" value="1"/>
</dbReference>
<feature type="region of interest" description="Disordered" evidence="1">
    <location>
        <begin position="21"/>
        <end position="47"/>
    </location>
</feature>
<evidence type="ECO:0000313" key="3">
    <source>
        <dbReference type="Proteomes" id="UP001054252"/>
    </source>
</evidence>
<organism evidence="2 3">
    <name type="scientific">Rubroshorea leprosula</name>
    <dbReference type="NCBI Taxonomy" id="152421"/>
    <lineage>
        <taxon>Eukaryota</taxon>
        <taxon>Viridiplantae</taxon>
        <taxon>Streptophyta</taxon>
        <taxon>Embryophyta</taxon>
        <taxon>Tracheophyta</taxon>
        <taxon>Spermatophyta</taxon>
        <taxon>Magnoliopsida</taxon>
        <taxon>eudicotyledons</taxon>
        <taxon>Gunneridae</taxon>
        <taxon>Pentapetalae</taxon>
        <taxon>rosids</taxon>
        <taxon>malvids</taxon>
        <taxon>Malvales</taxon>
        <taxon>Dipterocarpaceae</taxon>
        <taxon>Rubroshorea</taxon>
    </lineage>
</organism>
<dbReference type="PANTHER" id="PTHR48205:SF1">
    <property type="entry name" value="OS01G0742766 PROTEIN"/>
    <property type="match status" value="1"/>
</dbReference>
<sequence>MKAKDAVATLKAKDALATAKSKEAPAMMKATKKANDAPATKKAKDATPVKTSTVFGTQGSIVDVRIQQARNFAVAEAQKDGCTGNYKIFDSPFGNFLVPVVPSQAELAE</sequence>
<evidence type="ECO:0000256" key="1">
    <source>
        <dbReference type="SAM" id="MobiDB-lite"/>
    </source>
</evidence>
<gene>
    <name evidence="2" type="ORF">SLEP1_g23020</name>
</gene>
<comment type="caution">
    <text evidence="2">The sequence shown here is derived from an EMBL/GenBank/DDBJ whole genome shotgun (WGS) entry which is preliminary data.</text>
</comment>
<reference evidence="2 3" key="1">
    <citation type="journal article" date="2021" name="Commun. Biol.">
        <title>The genome of Shorea leprosula (Dipterocarpaceae) highlights the ecological relevance of drought in aseasonal tropical rainforests.</title>
        <authorList>
            <person name="Ng K.K.S."/>
            <person name="Kobayashi M.J."/>
            <person name="Fawcett J.A."/>
            <person name="Hatakeyama M."/>
            <person name="Paape T."/>
            <person name="Ng C.H."/>
            <person name="Ang C.C."/>
            <person name="Tnah L.H."/>
            <person name="Lee C.T."/>
            <person name="Nishiyama T."/>
            <person name="Sese J."/>
            <person name="O'Brien M.J."/>
            <person name="Copetti D."/>
            <person name="Mohd Noor M.I."/>
            <person name="Ong R.C."/>
            <person name="Putra M."/>
            <person name="Sireger I.Z."/>
            <person name="Indrioko S."/>
            <person name="Kosugi Y."/>
            <person name="Izuno A."/>
            <person name="Isagi Y."/>
            <person name="Lee S.L."/>
            <person name="Shimizu K.K."/>
        </authorList>
    </citation>
    <scope>NUCLEOTIDE SEQUENCE [LARGE SCALE GENOMIC DNA]</scope>
    <source>
        <strain evidence="2">214</strain>
    </source>
</reference>